<dbReference type="AlphaFoldDB" id="A0A3E4F504"/>
<evidence type="ECO:0000256" key="1">
    <source>
        <dbReference type="SAM" id="Phobius"/>
    </source>
</evidence>
<keyword evidence="1" id="KW-0812">Transmembrane</keyword>
<keyword evidence="1" id="KW-0472">Membrane</keyword>
<evidence type="ECO:0008006" key="6">
    <source>
        <dbReference type="Google" id="ProtNLM"/>
    </source>
</evidence>
<evidence type="ECO:0000313" key="5">
    <source>
        <dbReference type="Proteomes" id="UP000284962"/>
    </source>
</evidence>
<accession>A0A3E4F504</accession>
<keyword evidence="1" id="KW-1133">Transmembrane helix</keyword>
<dbReference type="EMBL" id="QSEW01000016">
    <property type="protein sequence ID" value="RGZ98561.1"/>
    <property type="molecule type" value="Genomic_DNA"/>
</dbReference>
<dbReference type="Proteomes" id="UP000260664">
    <property type="component" value="Unassembled WGS sequence"/>
</dbReference>
<organism evidence="2 4">
    <name type="scientific">Dorea formicigenerans</name>
    <dbReference type="NCBI Taxonomy" id="39486"/>
    <lineage>
        <taxon>Bacteria</taxon>
        <taxon>Bacillati</taxon>
        <taxon>Bacillota</taxon>
        <taxon>Clostridia</taxon>
        <taxon>Lachnospirales</taxon>
        <taxon>Lachnospiraceae</taxon>
        <taxon>Dorea</taxon>
    </lineage>
</organism>
<name>A0A3E4F504_9FIRM</name>
<dbReference type="Proteomes" id="UP000284962">
    <property type="component" value="Unassembled WGS sequence"/>
</dbReference>
<gene>
    <name evidence="3" type="ORF">DW957_12380</name>
    <name evidence="2" type="ORF">DXD84_09325</name>
</gene>
<protein>
    <recommendedName>
        <fullName evidence="6">DUF4367 domain-containing protein</fullName>
    </recommendedName>
</protein>
<evidence type="ECO:0000313" key="4">
    <source>
        <dbReference type="Proteomes" id="UP000260664"/>
    </source>
</evidence>
<proteinExistence type="predicted"/>
<reference evidence="4 5" key="1">
    <citation type="submission" date="2018-08" db="EMBL/GenBank/DDBJ databases">
        <title>A genome reference for cultivated species of the human gut microbiota.</title>
        <authorList>
            <person name="Zou Y."/>
            <person name="Xue W."/>
            <person name="Luo G."/>
        </authorList>
    </citation>
    <scope>NUCLEOTIDE SEQUENCE [LARGE SCALE GENOMIC DNA]</scope>
    <source>
        <strain evidence="3 5">AM46-16</strain>
        <strain evidence="2 4">TM09-19AC</strain>
    </source>
</reference>
<feature type="transmembrane region" description="Helical" evidence="1">
    <location>
        <begin position="49"/>
        <end position="68"/>
    </location>
</feature>
<dbReference type="EMBL" id="QSOI01000010">
    <property type="protein sequence ID" value="RGI83809.1"/>
    <property type="molecule type" value="Genomic_DNA"/>
</dbReference>
<sequence>MRFEDMKNNIPETPDFIHEMIQNEVDRQLQGTTIIQIPKKKKKWNGARVAAAAMVCVLATSTAAYAGVKMYRMYVEKQGDYSVKTGITSENKLADLPVQIHDIDFKTGYIPDGMKWVDESHLEYPQSKRMGGFSFASVLLDNDDLNQALENKNVVESEERTFGKYEGVYLKYNNLKTEKGAFDQRIYLLCPDKYRVITIYIGDDVSKDDAVKVAENLEITENDKMMETAKMYTWSDEVNPNVETGDEMVTSVSEDKLKVYKIGEDFTLSVSGEDKDRNNIVNDKISAHVDSVQIADDLKLLNGADLPEEWENVIDSNGKLVKNKVSYIKSGDGVNTVDQVVKTENVNQKLVYATVTYTNNSDQEIKHMLYIGNLALIRHENGEYHIYNAMEQSGNGYDRVSWDGVAHTAEMTYSSVREDYGNGGNYISSLKPGESIQVNMAWIVNEDNLADMYLNLDGEGGAYDFNEGMLEAGVVDIRK</sequence>
<comment type="caution">
    <text evidence="2">The sequence shown here is derived from an EMBL/GenBank/DDBJ whole genome shotgun (WGS) entry which is preliminary data.</text>
</comment>
<evidence type="ECO:0000313" key="2">
    <source>
        <dbReference type="EMBL" id="RGI83809.1"/>
    </source>
</evidence>
<evidence type="ECO:0000313" key="3">
    <source>
        <dbReference type="EMBL" id="RGZ98561.1"/>
    </source>
</evidence>